<proteinExistence type="predicted"/>
<evidence type="ECO:0000313" key="1">
    <source>
        <dbReference type="EMBL" id="UWE03685.1"/>
    </source>
</evidence>
<reference evidence="1" key="1">
    <citation type="submission" date="2022-08" db="EMBL/GenBank/DDBJ databases">
        <title>The complete genome sequence of the thermophilic bacterium Laceyella sacchari FBKL4.010 reveals the basis for tetramethylpyrazine biosynthesis in Moutai-flavor Daqu.</title>
        <authorList>
            <person name="Li D."/>
            <person name="Huang W."/>
            <person name="Wang C."/>
            <person name="Qiu S."/>
        </authorList>
    </citation>
    <scope>NUCLEOTIDE SEQUENCE</scope>
    <source>
        <strain evidence="1">FBKL4.014</strain>
    </source>
</reference>
<gene>
    <name evidence="1" type="ORF">NYR52_00180</name>
</gene>
<protein>
    <submittedName>
        <fullName evidence="1">Uncharacterized protein</fullName>
    </submittedName>
</protein>
<dbReference type="Proteomes" id="UP001058650">
    <property type="component" value="Chromosome"/>
</dbReference>
<organism evidence="1 2">
    <name type="scientific">Laceyella sacchari</name>
    <name type="common">Thermoactinomyces thalpophilus</name>
    <dbReference type="NCBI Taxonomy" id="37482"/>
    <lineage>
        <taxon>Bacteria</taxon>
        <taxon>Bacillati</taxon>
        <taxon>Bacillota</taxon>
        <taxon>Bacilli</taxon>
        <taxon>Bacillales</taxon>
        <taxon>Thermoactinomycetaceae</taxon>
        <taxon>Laceyella</taxon>
    </lineage>
</organism>
<accession>A0ABY5U3U2</accession>
<evidence type="ECO:0000313" key="2">
    <source>
        <dbReference type="Proteomes" id="UP001058650"/>
    </source>
</evidence>
<keyword evidence="2" id="KW-1185">Reference proteome</keyword>
<name>A0ABY5U3U2_LACSH</name>
<dbReference type="RefSeq" id="WP_022738610.1">
    <property type="nucleotide sequence ID" value="NZ_CP103866.1"/>
</dbReference>
<sequence>MTNDLHGPSVTMFSMSEEMVQVGNQLYVSFESGAKKYRKSGKRQTYHLYDGNIKSLVK</sequence>
<dbReference type="EMBL" id="CP103866">
    <property type="protein sequence ID" value="UWE03685.1"/>
    <property type="molecule type" value="Genomic_DNA"/>
</dbReference>